<dbReference type="Proteomes" id="UP000000664">
    <property type="component" value="Chromosome"/>
</dbReference>
<dbReference type="AlphaFoldDB" id="A0A805ZJP1"/>
<dbReference type="PANTHER" id="PTHR35333">
    <property type="entry name" value="BETA-LACTAMASE"/>
    <property type="match status" value="1"/>
</dbReference>
<dbReference type="Pfam" id="PF13354">
    <property type="entry name" value="Beta-lactamase2"/>
    <property type="match status" value="1"/>
</dbReference>
<feature type="domain" description="Beta-lactamase class A catalytic" evidence="1">
    <location>
        <begin position="32"/>
        <end position="207"/>
    </location>
</feature>
<dbReference type="PANTHER" id="PTHR35333:SF3">
    <property type="entry name" value="BETA-LACTAMASE-TYPE TRANSPEPTIDASE FOLD CONTAINING PROTEIN"/>
    <property type="match status" value="1"/>
</dbReference>
<dbReference type="GO" id="GO:0046677">
    <property type="term" value="P:response to antibiotic"/>
    <property type="evidence" value="ECO:0007669"/>
    <property type="project" value="InterPro"/>
</dbReference>
<dbReference type="Gene3D" id="3.40.710.10">
    <property type="entry name" value="DD-peptidase/beta-lactamase superfamily"/>
    <property type="match status" value="1"/>
</dbReference>
<dbReference type="InterPro" id="IPR045155">
    <property type="entry name" value="Beta-lactam_cat"/>
</dbReference>
<proteinExistence type="predicted"/>
<accession>A0A805ZJP1</accession>
<evidence type="ECO:0000313" key="2">
    <source>
        <dbReference type="EMBL" id="ABJ61130.1"/>
    </source>
</evidence>
<evidence type="ECO:0000259" key="1">
    <source>
        <dbReference type="Pfam" id="PF13354"/>
    </source>
</evidence>
<dbReference type="SUPFAM" id="SSF56601">
    <property type="entry name" value="beta-lactamase/transpeptidase-like"/>
    <property type="match status" value="1"/>
</dbReference>
<reference evidence="2 3" key="1">
    <citation type="journal article" date="2006" name="Proc. Natl. Acad. Sci. U.S.A.">
        <title>Comparative genomics of the lactic acid bacteria.</title>
        <authorList>
            <person name="Makarova K."/>
            <person name="Slesarev A."/>
            <person name="Wolf Y."/>
            <person name="Sorokin A."/>
            <person name="Mirkin B."/>
            <person name="Koonin E."/>
            <person name="Pavlov A."/>
            <person name="Pavlova N."/>
            <person name="Karamychev V."/>
            <person name="Polouchine N."/>
            <person name="Shakhova V."/>
            <person name="Grigoriev I."/>
            <person name="Lou Y."/>
            <person name="Rohksar D."/>
            <person name="Lucas S."/>
            <person name="Huang K."/>
            <person name="Goodstein D.M."/>
            <person name="Hawkins T."/>
            <person name="Plengvidhya V."/>
            <person name="Welker D."/>
            <person name="Hughes J."/>
            <person name="Goh Y."/>
            <person name="Benson A."/>
            <person name="Baldwin K."/>
            <person name="Lee J.H."/>
            <person name="Diaz-Muniz I."/>
            <person name="Dosti B."/>
            <person name="Smeianov V."/>
            <person name="Wechter W."/>
            <person name="Barabote R."/>
            <person name="Lorca G."/>
            <person name="Altermann E."/>
            <person name="Barrangou R."/>
            <person name="Ganesan B."/>
            <person name="Xie Y."/>
            <person name="Rawsthorne H."/>
            <person name="Tamir D."/>
            <person name="Parker C."/>
            <person name="Breidt F."/>
            <person name="Broadbent J."/>
            <person name="Hutkins R."/>
            <person name="O'Sullivan D."/>
            <person name="Steele J."/>
            <person name="Unlu G."/>
            <person name="Saier M."/>
            <person name="Klaenhammer T."/>
            <person name="Richardson P."/>
            <person name="Kozyavkin S."/>
            <person name="Weimer B."/>
            <person name="Mills D."/>
        </authorList>
    </citation>
    <scope>NUCLEOTIDE SEQUENCE [LARGE SCALE GENOMIC DNA]</scope>
    <source>
        <strain evidence="3">ATCC 33323 / DSM 20243 / BCRC 14619 / CIP 102991 / JCM 1131 / KCTC 3163 / NCIMB 11718 / NCTC 13722 / AM63</strain>
    </source>
</reference>
<dbReference type="GeneID" id="29639678"/>
<organism evidence="2 3">
    <name type="scientific">Lactobacillus gasseri (strain ATCC 33323 / DSM 20243 / BCRC 14619 / CIP 102991 / JCM 1131 / KCTC 3163 / NCIMB 11718 / NCTC 13722 / AM63)</name>
    <dbReference type="NCBI Taxonomy" id="324831"/>
    <lineage>
        <taxon>Bacteria</taxon>
        <taxon>Bacillati</taxon>
        <taxon>Bacillota</taxon>
        <taxon>Bacilli</taxon>
        <taxon>Lactobacillales</taxon>
        <taxon>Lactobacillaceae</taxon>
        <taxon>Lactobacillus</taxon>
    </lineage>
</organism>
<evidence type="ECO:0000313" key="3">
    <source>
        <dbReference type="Proteomes" id="UP000000664"/>
    </source>
</evidence>
<dbReference type="InterPro" id="IPR000871">
    <property type="entry name" value="Beta-lactam_class-A"/>
</dbReference>
<dbReference type="KEGG" id="lga:LGAS_1856"/>
<name>A0A805ZJP1_LACGA</name>
<sequence length="243" mass="27592">MQLAKIQKQIENNPWKTAITIRKNNQTIFETSNANMVFKSASLIKLGIALYIEEEKPDTIDNTLNLSSDDIVGGAGIINRLSIKSWQISDLLDLMLSVSDNTATNALLNYYNINTINDYLQQNFPNISLGRFLMKKSTKENTCTANSMMDVFEKLLAANNKVSHVVLNALKHQEVRNKLVAYSNPKYEVFNKTGELLHEQHDIARFKANADVIDCCVLTNYQSQKDYENILNMMQKIGKILTH</sequence>
<dbReference type="RefSeq" id="WP_011679005.1">
    <property type="nucleotide sequence ID" value="NC_008530.1"/>
</dbReference>
<protein>
    <submittedName>
        <fullName evidence="2">Beta-lactamase class A</fullName>
    </submittedName>
</protein>
<dbReference type="InterPro" id="IPR012338">
    <property type="entry name" value="Beta-lactam/transpept-like"/>
</dbReference>
<gene>
    <name evidence="2" type="ordered locus">LGAS_1856</name>
</gene>
<dbReference type="GO" id="GO:0030655">
    <property type="term" value="P:beta-lactam antibiotic catabolic process"/>
    <property type="evidence" value="ECO:0007669"/>
    <property type="project" value="InterPro"/>
</dbReference>
<dbReference type="GO" id="GO:0008800">
    <property type="term" value="F:beta-lactamase activity"/>
    <property type="evidence" value="ECO:0007669"/>
    <property type="project" value="InterPro"/>
</dbReference>
<dbReference type="EMBL" id="CP000413">
    <property type="protein sequence ID" value="ABJ61130.1"/>
    <property type="molecule type" value="Genomic_DNA"/>
</dbReference>